<organism evidence="1 2">
    <name type="scientific">Laodelphax striatellus</name>
    <name type="common">Small brown planthopper</name>
    <name type="synonym">Delphax striatella</name>
    <dbReference type="NCBI Taxonomy" id="195883"/>
    <lineage>
        <taxon>Eukaryota</taxon>
        <taxon>Metazoa</taxon>
        <taxon>Ecdysozoa</taxon>
        <taxon>Arthropoda</taxon>
        <taxon>Hexapoda</taxon>
        <taxon>Insecta</taxon>
        <taxon>Pterygota</taxon>
        <taxon>Neoptera</taxon>
        <taxon>Paraneoptera</taxon>
        <taxon>Hemiptera</taxon>
        <taxon>Auchenorrhyncha</taxon>
        <taxon>Fulgoroidea</taxon>
        <taxon>Delphacidae</taxon>
        <taxon>Criomorphinae</taxon>
        <taxon>Laodelphax</taxon>
    </lineage>
</organism>
<protein>
    <recommendedName>
        <fullName evidence="3">Prokineticin domain-containing protein</fullName>
    </recommendedName>
</protein>
<proteinExistence type="predicted"/>
<dbReference type="InParanoid" id="A0A482XBH9"/>
<evidence type="ECO:0000313" key="2">
    <source>
        <dbReference type="Proteomes" id="UP000291343"/>
    </source>
</evidence>
<dbReference type="Proteomes" id="UP000291343">
    <property type="component" value="Unassembled WGS sequence"/>
</dbReference>
<comment type="caution">
    <text evidence="1">The sequence shown here is derived from an EMBL/GenBank/DDBJ whole genome shotgun (WGS) entry which is preliminary data.</text>
</comment>
<name>A0A482XBH9_LAOST</name>
<dbReference type="EMBL" id="QKKF02013261">
    <property type="protein sequence ID" value="RZF43049.1"/>
    <property type="molecule type" value="Genomic_DNA"/>
</dbReference>
<evidence type="ECO:0008006" key="3">
    <source>
        <dbReference type="Google" id="ProtNLM"/>
    </source>
</evidence>
<evidence type="ECO:0000313" key="1">
    <source>
        <dbReference type="EMBL" id="RZF43049.1"/>
    </source>
</evidence>
<reference evidence="1 2" key="1">
    <citation type="journal article" date="2017" name="Gigascience">
        <title>Genome sequence of the small brown planthopper, Laodelphax striatellus.</title>
        <authorList>
            <person name="Zhu J."/>
            <person name="Jiang F."/>
            <person name="Wang X."/>
            <person name="Yang P."/>
            <person name="Bao Y."/>
            <person name="Zhao W."/>
            <person name="Wang W."/>
            <person name="Lu H."/>
            <person name="Wang Q."/>
            <person name="Cui N."/>
            <person name="Li J."/>
            <person name="Chen X."/>
            <person name="Luo L."/>
            <person name="Yu J."/>
            <person name="Kang L."/>
            <person name="Cui F."/>
        </authorList>
    </citation>
    <scope>NUCLEOTIDE SEQUENCE [LARGE SCALE GENOMIC DNA]</scope>
    <source>
        <strain evidence="1">Lst14</strain>
    </source>
</reference>
<gene>
    <name evidence="1" type="ORF">LSTR_LSTR001227</name>
</gene>
<keyword evidence="2" id="KW-1185">Reference proteome</keyword>
<dbReference type="AlphaFoldDB" id="A0A482XBH9"/>
<accession>A0A482XBH9</accession>
<dbReference type="Gene3D" id="2.10.80.10">
    <property type="entry name" value="Lipase, subunit A"/>
    <property type="match status" value="1"/>
</dbReference>
<sequence length="89" mass="10137">MDRYSRPRCMPHRKEGDICRPASDMAQNKSISVTPFESLDFTNVHDVMCPCMAGLHCYGEGYQMATCVREKLSFFKNVLDEFGGDEGYD</sequence>